<keyword evidence="4" id="KW-0479">Metal-binding</keyword>
<keyword evidence="9" id="KW-1185">Reference proteome</keyword>
<evidence type="ECO:0000313" key="9">
    <source>
        <dbReference type="Proteomes" id="UP001324427"/>
    </source>
</evidence>
<evidence type="ECO:0000313" key="8">
    <source>
        <dbReference type="EMBL" id="KAK4547647.1"/>
    </source>
</evidence>
<sequence length="310" mass="34201">MATAAAVRAAPLPIDHSYTPQTAITHLSSDASLERIVAILDRDGGVIIDDFVTLAELEQIKHDVAQYEEETRAMRNDAVSIIPKETILTPSIVGKSATVAAICESPLLTGLREEILSEKFTVYREGYEDQRSIDPLLSISVGFNIGPGAPRQYLHRDDNIHGTRHERFDIRNVTQFACLIAGCETNRQNGATMFVPGSHRWDDKRQPRIDEITFAEMKPGSALIFLGGSYHGGGHNATDAFRTVYGLFFIRGTLRQEENQFLAVPHSKVLAMTEGMQSLLGYKQPKSVLGIVDNKDPMSDLPAVLKRVAL</sequence>
<evidence type="ECO:0000256" key="2">
    <source>
        <dbReference type="ARBA" id="ARBA00005830"/>
    </source>
</evidence>
<evidence type="ECO:0000256" key="7">
    <source>
        <dbReference type="ARBA" id="ARBA00023004"/>
    </source>
</evidence>
<comment type="similarity">
    <text evidence="2">Belongs to the PhyH family.</text>
</comment>
<dbReference type="InterPro" id="IPR008775">
    <property type="entry name" value="Phytyl_CoA_dOase-like"/>
</dbReference>
<evidence type="ECO:0000256" key="4">
    <source>
        <dbReference type="ARBA" id="ARBA00022723"/>
    </source>
</evidence>
<comment type="caution">
    <text evidence="8">The sequence shown here is derived from an EMBL/GenBank/DDBJ whole genome shotgun (WGS) entry which is preliminary data.</text>
</comment>
<reference evidence="8 9" key="1">
    <citation type="submission" date="2021-11" db="EMBL/GenBank/DDBJ databases">
        <title>Black yeast isolated from Biological Soil Crust.</title>
        <authorList>
            <person name="Kurbessoian T."/>
        </authorList>
    </citation>
    <scope>NUCLEOTIDE SEQUENCE [LARGE SCALE GENOMIC DNA]</scope>
    <source>
        <strain evidence="8 9">CCFEE 5522</strain>
    </source>
</reference>
<name>A0AAV9JSY0_9PEZI</name>
<dbReference type="SUPFAM" id="SSF51197">
    <property type="entry name" value="Clavaminate synthase-like"/>
    <property type="match status" value="1"/>
</dbReference>
<proteinExistence type="inferred from homology"/>
<accession>A0AAV9JSY0</accession>
<gene>
    <name evidence="8" type="ORF">LTR36_000604</name>
</gene>
<evidence type="ECO:0000256" key="6">
    <source>
        <dbReference type="ARBA" id="ARBA00023002"/>
    </source>
</evidence>
<protein>
    <recommendedName>
        <fullName evidence="10">Phytanoyl-CoA dioxygenase</fullName>
    </recommendedName>
</protein>
<evidence type="ECO:0000256" key="3">
    <source>
        <dbReference type="ARBA" id="ARBA00011738"/>
    </source>
</evidence>
<dbReference type="Gene3D" id="2.60.120.620">
    <property type="entry name" value="q2cbj1_9rhob like domain"/>
    <property type="match status" value="1"/>
</dbReference>
<dbReference type="Pfam" id="PF05721">
    <property type="entry name" value="PhyH"/>
    <property type="match status" value="1"/>
</dbReference>
<evidence type="ECO:0000256" key="5">
    <source>
        <dbReference type="ARBA" id="ARBA00022964"/>
    </source>
</evidence>
<evidence type="ECO:0008006" key="10">
    <source>
        <dbReference type="Google" id="ProtNLM"/>
    </source>
</evidence>
<dbReference type="AlphaFoldDB" id="A0AAV9JSY0"/>
<comment type="subunit">
    <text evidence="3">Homodimer.</text>
</comment>
<evidence type="ECO:0000256" key="1">
    <source>
        <dbReference type="ARBA" id="ARBA00001962"/>
    </source>
</evidence>
<keyword evidence="7" id="KW-0408">Iron</keyword>
<dbReference type="EMBL" id="JAVFHQ010000010">
    <property type="protein sequence ID" value="KAK4547647.1"/>
    <property type="molecule type" value="Genomic_DNA"/>
</dbReference>
<organism evidence="8 9">
    <name type="scientific">Oleoguttula mirabilis</name>
    <dbReference type="NCBI Taxonomy" id="1507867"/>
    <lineage>
        <taxon>Eukaryota</taxon>
        <taxon>Fungi</taxon>
        <taxon>Dikarya</taxon>
        <taxon>Ascomycota</taxon>
        <taxon>Pezizomycotina</taxon>
        <taxon>Dothideomycetes</taxon>
        <taxon>Dothideomycetidae</taxon>
        <taxon>Mycosphaerellales</taxon>
        <taxon>Teratosphaeriaceae</taxon>
        <taxon>Oleoguttula</taxon>
    </lineage>
</organism>
<dbReference type="Proteomes" id="UP001324427">
    <property type="component" value="Unassembled WGS sequence"/>
</dbReference>
<comment type="cofactor">
    <cofactor evidence="1">
        <name>Fe cation</name>
        <dbReference type="ChEBI" id="CHEBI:24875"/>
    </cofactor>
</comment>
<dbReference type="PANTHER" id="PTHR20883">
    <property type="entry name" value="PHYTANOYL-COA DIOXYGENASE DOMAIN CONTAINING 1"/>
    <property type="match status" value="1"/>
</dbReference>
<dbReference type="GO" id="GO:0046872">
    <property type="term" value="F:metal ion binding"/>
    <property type="evidence" value="ECO:0007669"/>
    <property type="project" value="UniProtKB-KW"/>
</dbReference>
<dbReference type="GO" id="GO:0051213">
    <property type="term" value="F:dioxygenase activity"/>
    <property type="evidence" value="ECO:0007669"/>
    <property type="project" value="UniProtKB-KW"/>
</dbReference>
<dbReference type="PANTHER" id="PTHR20883:SF45">
    <property type="entry name" value="PHYTANOYL-COA DIOXYGENASE FAMILY PROTEIN"/>
    <property type="match status" value="1"/>
</dbReference>
<keyword evidence="5" id="KW-0223">Dioxygenase</keyword>
<keyword evidence="6" id="KW-0560">Oxidoreductase</keyword>